<dbReference type="PANTHER" id="PTHR33990:SF1">
    <property type="entry name" value="PROTEIN YJDN"/>
    <property type="match status" value="1"/>
</dbReference>
<dbReference type="PANTHER" id="PTHR33990">
    <property type="entry name" value="PROTEIN YJDN-RELATED"/>
    <property type="match status" value="1"/>
</dbReference>
<dbReference type="Pfam" id="PF06983">
    <property type="entry name" value="3-dmu-9_3-mt"/>
    <property type="match status" value="1"/>
</dbReference>
<name>A0ABW9QWY3_9ACTN</name>
<gene>
    <name evidence="2" type="ORF">GHK86_14650</name>
</gene>
<protein>
    <submittedName>
        <fullName evidence="2">VOC family protein</fullName>
    </submittedName>
</protein>
<dbReference type="SUPFAM" id="SSF54593">
    <property type="entry name" value="Glyoxalase/Bleomycin resistance protein/Dihydroxybiphenyl dioxygenase"/>
    <property type="match status" value="1"/>
</dbReference>
<dbReference type="InterPro" id="IPR028973">
    <property type="entry name" value="PhnB-like"/>
</dbReference>
<evidence type="ECO:0000313" key="3">
    <source>
        <dbReference type="Proteomes" id="UP000437736"/>
    </source>
</evidence>
<dbReference type="EMBL" id="WJHE01000787">
    <property type="protein sequence ID" value="MST33954.1"/>
    <property type="molecule type" value="Genomic_DNA"/>
</dbReference>
<comment type="caution">
    <text evidence="2">The sequence shown here is derived from an EMBL/GenBank/DDBJ whole genome shotgun (WGS) entry which is preliminary data.</text>
</comment>
<dbReference type="Gene3D" id="3.10.180.10">
    <property type="entry name" value="2,3-Dihydroxybiphenyl 1,2-Dioxygenase, domain 1"/>
    <property type="match status" value="1"/>
</dbReference>
<dbReference type="InterPro" id="IPR029068">
    <property type="entry name" value="Glyas_Bleomycin-R_OHBP_Dase"/>
</dbReference>
<keyword evidence="3" id="KW-1185">Reference proteome</keyword>
<accession>A0ABW9QWY3</accession>
<sequence length="143" mass="15664">MSRVNTYLNFPGQAEEAFTFYAKTFGTEITTLTRFSDLPGVGPGELPADEQHLVMHAELPILAGHVLMATDMLRSMGHEARIGNNTTLCLDVDSREDADRLYGALSDGGAEGSPMADMPWGAYWGVVLDRYGIRWMVNHTPAS</sequence>
<proteinExistence type="predicted"/>
<organism evidence="2 3">
    <name type="scientific">Acidiferrimicrobium australe</name>
    <dbReference type="NCBI Taxonomy" id="2664430"/>
    <lineage>
        <taxon>Bacteria</taxon>
        <taxon>Bacillati</taxon>
        <taxon>Actinomycetota</taxon>
        <taxon>Acidimicrobiia</taxon>
        <taxon>Acidimicrobiales</taxon>
        <taxon>Acidimicrobiaceae</taxon>
        <taxon>Acidiferrimicrobium</taxon>
    </lineage>
</organism>
<reference evidence="2 3" key="1">
    <citation type="submission" date="2019-11" db="EMBL/GenBank/DDBJ databases">
        <title>Acidiferrimicrobium australis gen. nov., sp. nov., an acidophilic and obligately heterotrophic, member of the Actinobacteria that catalyses dissimilatory oxido- reduction of iron isolated from metal-rich acidic water in Chile.</title>
        <authorList>
            <person name="Gonzalez D."/>
            <person name="Huber K."/>
            <person name="Hedrich S."/>
            <person name="Rojas-Villalobos C."/>
            <person name="Quatrini R."/>
            <person name="Dinamarca M.A."/>
            <person name="Schwarz A."/>
            <person name="Canales C."/>
            <person name="Nancucheo I."/>
        </authorList>
    </citation>
    <scope>NUCLEOTIDE SEQUENCE [LARGE SCALE GENOMIC DNA]</scope>
    <source>
        <strain evidence="2 3">USS-CCA1</strain>
    </source>
</reference>
<feature type="domain" description="PhnB-like" evidence="1">
    <location>
        <begin position="4"/>
        <end position="137"/>
    </location>
</feature>
<evidence type="ECO:0000313" key="2">
    <source>
        <dbReference type="EMBL" id="MST33954.1"/>
    </source>
</evidence>
<dbReference type="CDD" id="cd06588">
    <property type="entry name" value="PhnB_like"/>
    <property type="match status" value="1"/>
</dbReference>
<evidence type="ECO:0000259" key="1">
    <source>
        <dbReference type="Pfam" id="PF06983"/>
    </source>
</evidence>
<dbReference type="Proteomes" id="UP000437736">
    <property type="component" value="Unassembled WGS sequence"/>
</dbReference>